<accession>A0A7W9HUG2</accession>
<organism evidence="1 2">
    <name type="scientific">Saccharothrix ecbatanensis</name>
    <dbReference type="NCBI Taxonomy" id="1105145"/>
    <lineage>
        <taxon>Bacteria</taxon>
        <taxon>Bacillati</taxon>
        <taxon>Actinomycetota</taxon>
        <taxon>Actinomycetes</taxon>
        <taxon>Pseudonocardiales</taxon>
        <taxon>Pseudonocardiaceae</taxon>
        <taxon>Saccharothrix</taxon>
    </lineage>
</organism>
<evidence type="ECO:0000313" key="1">
    <source>
        <dbReference type="EMBL" id="MBB5808193.1"/>
    </source>
</evidence>
<dbReference type="AlphaFoldDB" id="A0A7W9HUG2"/>
<evidence type="ECO:0000313" key="2">
    <source>
        <dbReference type="Proteomes" id="UP000552097"/>
    </source>
</evidence>
<reference evidence="1 2" key="1">
    <citation type="submission" date="2020-08" db="EMBL/GenBank/DDBJ databases">
        <title>Sequencing the genomes of 1000 actinobacteria strains.</title>
        <authorList>
            <person name="Klenk H.-P."/>
        </authorList>
    </citation>
    <scope>NUCLEOTIDE SEQUENCE [LARGE SCALE GENOMIC DNA]</scope>
    <source>
        <strain evidence="1 2">DSM 45486</strain>
    </source>
</reference>
<keyword evidence="2" id="KW-1185">Reference proteome</keyword>
<name>A0A7W9HUG2_9PSEU</name>
<dbReference type="EMBL" id="JACHMO010000001">
    <property type="protein sequence ID" value="MBB5808193.1"/>
    <property type="molecule type" value="Genomic_DNA"/>
</dbReference>
<dbReference type="Proteomes" id="UP000552097">
    <property type="component" value="Unassembled WGS sequence"/>
</dbReference>
<protein>
    <submittedName>
        <fullName evidence="1">Uncharacterized protein</fullName>
    </submittedName>
</protein>
<sequence length="39" mass="4371">MATRTRTAHTRDDVLTTVVNTPIDGCPASDDELLKRWDV</sequence>
<proteinExistence type="predicted"/>
<gene>
    <name evidence="1" type="ORF">F4560_007961</name>
</gene>
<dbReference type="RefSeq" id="WP_221483802.1">
    <property type="nucleotide sequence ID" value="NZ_JACHMO010000001.1"/>
</dbReference>
<comment type="caution">
    <text evidence="1">The sequence shown here is derived from an EMBL/GenBank/DDBJ whole genome shotgun (WGS) entry which is preliminary data.</text>
</comment>